<dbReference type="CDD" id="cd03364">
    <property type="entry name" value="TOPRIM_DnaG_primases"/>
    <property type="match status" value="1"/>
</dbReference>
<evidence type="ECO:0000256" key="8">
    <source>
        <dbReference type="ARBA" id="ARBA00022833"/>
    </source>
</evidence>
<dbReference type="Gene3D" id="3.90.580.10">
    <property type="entry name" value="Zinc finger, CHC2-type domain"/>
    <property type="match status" value="1"/>
</dbReference>
<keyword evidence="2" id="KW-0639">Primosome</keyword>
<keyword evidence="6" id="KW-0479">Metal-binding</keyword>
<sequence length="325" mass="36308">MGIDIESVLEALDVDYSVRGHEANALCPMHKSRTGKEDNSPSWWINLETGQHICFSCHYKGNVLHLIADVKQFYLPSWGDVVDHDIAAAHGWLASITEISPERLAAEFKKIPSRVEQYTPLPDMSEARLVVFEAPPEDKLAERKITWESAAAYEVMWDVSREAWVLPFRDPTNGKLLGWQEKGTKDRTFLNRPPGLPRSKTLFGFSQLREDVVYLVESPLDAVRFHSAGFPGAVAICGSTINEEQIKLVRSAERIIAAFDNPKIDKAGKGASDQLRSFALKYGLNLSYFNYGDTGKKDPGDMTDEEIAWGVANAQSFLKGEIAYV</sequence>
<dbReference type="Gene3D" id="3.40.1360.10">
    <property type="match status" value="1"/>
</dbReference>
<dbReference type="GO" id="GO:0003677">
    <property type="term" value="F:DNA binding"/>
    <property type="evidence" value="ECO:0007669"/>
    <property type="project" value="InterPro"/>
</dbReference>
<gene>
    <name evidence="11" type="ORF">UFOVP221_120</name>
</gene>
<dbReference type="SUPFAM" id="SSF56731">
    <property type="entry name" value="DNA primase core"/>
    <property type="match status" value="1"/>
</dbReference>
<dbReference type="GO" id="GO:0003899">
    <property type="term" value="F:DNA-directed RNA polymerase activity"/>
    <property type="evidence" value="ECO:0007669"/>
    <property type="project" value="InterPro"/>
</dbReference>
<dbReference type="GO" id="GO:0008270">
    <property type="term" value="F:zinc ion binding"/>
    <property type="evidence" value="ECO:0007669"/>
    <property type="project" value="UniProtKB-KW"/>
</dbReference>
<name>A0A6J7WNW1_9CAUD</name>
<dbReference type="InterPro" id="IPR036977">
    <property type="entry name" value="DNA_primase_Znf_CHC2"/>
</dbReference>
<dbReference type="GO" id="GO:0006269">
    <property type="term" value="P:DNA replication, synthesis of primer"/>
    <property type="evidence" value="ECO:0007669"/>
    <property type="project" value="UniProtKB-KW"/>
</dbReference>
<dbReference type="InterPro" id="IPR034151">
    <property type="entry name" value="TOPRIM_DnaG_bac"/>
</dbReference>
<proteinExistence type="predicted"/>
<protein>
    <submittedName>
        <fullName evidence="11">Bacterial DnaG primase, TOPRIM domain</fullName>
    </submittedName>
</protein>
<keyword evidence="9" id="KW-0804">Transcription</keyword>
<evidence type="ECO:0000256" key="4">
    <source>
        <dbReference type="ARBA" id="ARBA00022695"/>
    </source>
</evidence>
<evidence type="ECO:0000256" key="6">
    <source>
        <dbReference type="ARBA" id="ARBA00022723"/>
    </source>
</evidence>
<dbReference type="Pfam" id="PF13662">
    <property type="entry name" value="Toprim_4"/>
    <property type="match status" value="1"/>
</dbReference>
<evidence type="ECO:0000256" key="2">
    <source>
        <dbReference type="ARBA" id="ARBA00022515"/>
    </source>
</evidence>
<feature type="domain" description="Toprim" evidence="10">
    <location>
        <begin position="211"/>
        <end position="284"/>
    </location>
</feature>
<reference evidence="11" key="1">
    <citation type="submission" date="2020-05" db="EMBL/GenBank/DDBJ databases">
        <authorList>
            <person name="Chiriac C."/>
            <person name="Salcher M."/>
            <person name="Ghai R."/>
            <person name="Kavagutti S V."/>
        </authorList>
    </citation>
    <scope>NUCLEOTIDE SEQUENCE</scope>
</reference>
<evidence type="ECO:0000259" key="10">
    <source>
        <dbReference type="SMART" id="SM00493"/>
    </source>
</evidence>
<evidence type="ECO:0000256" key="5">
    <source>
        <dbReference type="ARBA" id="ARBA00022705"/>
    </source>
</evidence>
<dbReference type="SUPFAM" id="SSF57783">
    <property type="entry name" value="Zinc beta-ribbon"/>
    <property type="match status" value="1"/>
</dbReference>
<keyword evidence="1" id="KW-0240">DNA-directed RNA polymerase</keyword>
<dbReference type="InterPro" id="IPR002694">
    <property type="entry name" value="Znf_CHC2"/>
</dbReference>
<dbReference type="EMBL" id="LR798267">
    <property type="protein sequence ID" value="CAB5219711.1"/>
    <property type="molecule type" value="Genomic_DNA"/>
</dbReference>
<keyword evidence="5" id="KW-0235">DNA replication</keyword>
<evidence type="ECO:0000313" key="11">
    <source>
        <dbReference type="EMBL" id="CAB5219711.1"/>
    </source>
</evidence>
<keyword evidence="8" id="KW-0862">Zinc</keyword>
<keyword evidence="7" id="KW-0863">Zinc-finger</keyword>
<dbReference type="SMART" id="SM00493">
    <property type="entry name" value="TOPRIM"/>
    <property type="match status" value="1"/>
</dbReference>
<dbReference type="InterPro" id="IPR050219">
    <property type="entry name" value="DnaG_primase"/>
</dbReference>
<dbReference type="InterPro" id="IPR006171">
    <property type="entry name" value="TOPRIM_dom"/>
</dbReference>
<accession>A0A6J7WNW1</accession>
<evidence type="ECO:0000256" key="3">
    <source>
        <dbReference type="ARBA" id="ARBA00022679"/>
    </source>
</evidence>
<evidence type="ECO:0000256" key="1">
    <source>
        <dbReference type="ARBA" id="ARBA00022478"/>
    </source>
</evidence>
<dbReference type="PANTHER" id="PTHR30313">
    <property type="entry name" value="DNA PRIMASE"/>
    <property type="match status" value="1"/>
</dbReference>
<keyword evidence="4" id="KW-0548">Nucleotidyltransferase</keyword>
<evidence type="ECO:0000256" key="7">
    <source>
        <dbReference type="ARBA" id="ARBA00022771"/>
    </source>
</evidence>
<organism evidence="11">
    <name type="scientific">uncultured Caudovirales phage</name>
    <dbReference type="NCBI Taxonomy" id="2100421"/>
    <lineage>
        <taxon>Viruses</taxon>
        <taxon>Duplodnaviria</taxon>
        <taxon>Heunggongvirae</taxon>
        <taxon>Uroviricota</taxon>
        <taxon>Caudoviricetes</taxon>
        <taxon>Peduoviridae</taxon>
        <taxon>Maltschvirus</taxon>
        <taxon>Maltschvirus maltsch</taxon>
    </lineage>
</organism>
<keyword evidence="3" id="KW-0808">Transferase</keyword>
<dbReference type="PANTHER" id="PTHR30313:SF2">
    <property type="entry name" value="DNA PRIMASE"/>
    <property type="match status" value="1"/>
</dbReference>
<dbReference type="Pfam" id="PF01807">
    <property type="entry name" value="Zn_ribbon_DnaG"/>
    <property type="match status" value="1"/>
</dbReference>
<evidence type="ECO:0000256" key="9">
    <source>
        <dbReference type="ARBA" id="ARBA00023163"/>
    </source>
</evidence>
<dbReference type="GO" id="GO:0000428">
    <property type="term" value="C:DNA-directed RNA polymerase complex"/>
    <property type="evidence" value="ECO:0007669"/>
    <property type="project" value="UniProtKB-KW"/>
</dbReference>